<keyword evidence="2" id="KW-0805">Transcription regulation</keyword>
<protein>
    <recommendedName>
        <fullName evidence="8">TF-B3 domain-containing protein</fullName>
    </recommendedName>
</protein>
<dbReference type="InterPro" id="IPR015300">
    <property type="entry name" value="DNA-bd_pseudobarrel_sf"/>
</dbReference>
<proteinExistence type="predicted"/>
<dbReference type="EMBL" id="ASHM01072672">
    <property type="protein sequence ID" value="PNX55761.1"/>
    <property type="molecule type" value="Genomic_DNA"/>
</dbReference>
<evidence type="ECO:0000313" key="7">
    <source>
        <dbReference type="Proteomes" id="UP000236291"/>
    </source>
</evidence>
<reference evidence="6 7" key="1">
    <citation type="journal article" date="2014" name="Am. J. Bot.">
        <title>Genome assembly and annotation for red clover (Trifolium pratense; Fabaceae).</title>
        <authorList>
            <person name="Istvanek J."/>
            <person name="Jaros M."/>
            <person name="Krenek A."/>
            <person name="Repkova J."/>
        </authorList>
    </citation>
    <scope>NUCLEOTIDE SEQUENCE [LARGE SCALE GENOMIC DNA]</scope>
    <source>
        <strain evidence="7">cv. Tatra</strain>
        <tissue evidence="6">Young leaves</tissue>
    </source>
</reference>
<sequence>MNSRALRKAVTFEITMTEDREIVKSLTLPKEMGEYLWDTMLDQINIIGDIREKHKCELEYQRDPFVVTISSGWREVVGINGFKLGDRLLFNTSNIYDDHTFYVRSLK</sequence>
<reference evidence="6 7" key="2">
    <citation type="journal article" date="2017" name="Front. Plant Sci.">
        <title>Gene Classification and Mining of Molecular Markers Useful in Red Clover (Trifolium pratense) Breeding.</title>
        <authorList>
            <person name="Istvanek J."/>
            <person name="Dluhosova J."/>
            <person name="Dluhos P."/>
            <person name="Patkova L."/>
            <person name="Nedelnik J."/>
            <person name="Repkova J."/>
        </authorList>
    </citation>
    <scope>NUCLEOTIDE SEQUENCE [LARGE SCALE GENOMIC DNA]</scope>
    <source>
        <strain evidence="7">cv. Tatra</strain>
        <tissue evidence="6">Young leaves</tissue>
    </source>
</reference>
<evidence type="ECO:0000256" key="4">
    <source>
        <dbReference type="ARBA" id="ARBA00023163"/>
    </source>
</evidence>
<evidence type="ECO:0000256" key="3">
    <source>
        <dbReference type="ARBA" id="ARBA00023125"/>
    </source>
</evidence>
<evidence type="ECO:0000256" key="2">
    <source>
        <dbReference type="ARBA" id="ARBA00023015"/>
    </source>
</evidence>
<keyword evidence="4" id="KW-0804">Transcription</keyword>
<comment type="subcellular location">
    <subcellularLocation>
        <location evidence="1">Nucleus</location>
    </subcellularLocation>
</comment>
<gene>
    <name evidence="6" type="ORF">L195_g049391</name>
</gene>
<dbReference type="GO" id="GO:0005634">
    <property type="term" value="C:nucleus"/>
    <property type="evidence" value="ECO:0007669"/>
    <property type="project" value="UniProtKB-SubCell"/>
</dbReference>
<comment type="caution">
    <text evidence="6">The sequence shown here is derived from an EMBL/GenBank/DDBJ whole genome shotgun (WGS) entry which is preliminary data.</text>
</comment>
<keyword evidence="3" id="KW-0238">DNA-binding</keyword>
<dbReference type="SUPFAM" id="SSF101936">
    <property type="entry name" value="DNA-binding pseudobarrel domain"/>
    <property type="match status" value="1"/>
</dbReference>
<accession>A0A2K3JNZ0</accession>
<evidence type="ECO:0000256" key="1">
    <source>
        <dbReference type="ARBA" id="ARBA00004123"/>
    </source>
</evidence>
<evidence type="ECO:0000313" key="6">
    <source>
        <dbReference type="EMBL" id="PNX55761.1"/>
    </source>
</evidence>
<name>A0A2K3JNZ0_TRIPR</name>
<dbReference type="Gene3D" id="2.40.330.10">
    <property type="entry name" value="DNA-binding pseudobarrel domain"/>
    <property type="match status" value="1"/>
</dbReference>
<organism evidence="6 7">
    <name type="scientific">Trifolium pratense</name>
    <name type="common">Red clover</name>
    <dbReference type="NCBI Taxonomy" id="57577"/>
    <lineage>
        <taxon>Eukaryota</taxon>
        <taxon>Viridiplantae</taxon>
        <taxon>Streptophyta</taxon>
        <taxon>Embryophyta</taxon>
        <taxon>Tracheophyta</taxon>
        <taxon>Spermatophyta</taxon>
        <taxon>Magnoliopsida</taxon>
        <taxon>eudicotyledons</taxon>
        <taxon>Gunneridae</taxon>
        <taxon>Pentapetalae</taxon>
        <taxon>rosids</taxon>
        <taxon>fabids</taxon>
        <taxon>Fabales</taxon>
        <taxon>Fabaceae</taxon>
        <taxon>Papilionoideae</taxon>
        <taxon>50 kb inversion clade</taxon>
        <taxon>NPAAA clade</taxon>
        <taxon>Hologalegina</taxon>
        <taxon>IRL clade</taxon>
        <taxon>Trifolieae</taxon>
        <taxon>Trifolium</taxon>
    </lineage>
</organism>
<evidence type="ECO:0000256" key="5">
    <source>
        <dbReference type="ARBA" id="ARBA00023242"/>
    </source>
</evidence>
<dbReference type="AlphaFoldDB" id="A0A2K3JNZ0"/>
<keyword evidence="5" id="KW-0539">Nucleus</keyword>
<dbReference type="GO" id="GO:0003677">
    <property type="term" value="F:DNA binding"/>
    <property type="evidence" value="ECO:0007669"/>
    <property type="project" value="UniProtKB-KW"/>
</dbReference>
<evidence type="ECO:0008006" key="8">
    <source>
        <dbReference type="Google" id="ProtNLM"/>
    </source>
</evidence>
<dbReference type="Proteomes" id="UP000236291">
    <property type="component" value="Unassembled WGS sequence"/>
</dbReference>